<name>A0ABW6ESS5_9ACTN</name>
<evidence type="ECO:0000313" key="2">
    <source>
        <dbReference type="EMBL" id="MFD4821358.1"/>
    </source>
</evidence>
<dbReference type="InterPro" id="IPR048000">
    <property type="entry name" value="TnsA-like"/>
</dbReference>
<dbReference type="InterPro" id="IPR014833">
    <property type="entry name" value="TnsA_N"/>
</dbReference>
<reference evidence="2 3" key="1">
    <citation type="submission" date="2024-09" db="EMBL/GenBank/DDBJ databases">
        <title>The Natural Products Discovery Center: Release of the First 8490 Sequenced Strains for Exploring Actinobacteria Biosynthetic Diversity.</title>
        <authorList>
            <person name="Kalkreuter E."/>
            <person name="Kautsar S.A."/>
            <person name="Yang D."/>
            <person name="Bader C.D."/>
            <person name="Teijaro C.N."/>
            <person name="Fluegel L."/>
            <person name="Davis C.M."/>
            <person name="Simpson J.R."/>
            <person name="Lauterbach L."/>
            <person name="Steele A.D."/>
            <person name="Gui C."/>
            <person name="Meng S."/>
            <person name="Li G."/>
            <person name="Viehrig K."/>
            <person name="Ye F."/>
            <person name="Su P."/>
            <person name="Kiefer A.F."/>
            <person name="Nichols A."/>
            <person name="Cepeda A.J."/>
            <person name="Yan W."/>
            <person name="Fan B."/>
            <person name="Jiang Y."/>
            <person name="Adhikari A."/>
            <person name="Zheng C.-J."/>
            <person name="Schuster L."/>
            <person name="Cowan T.M."/>
            <person name="Smanski M.J."/>
            <person name="Chevrette M.G."/>
            <person name="De Carvalho L.P.S."/>
            <person name="Shen B."/>
        </authorList>
    </citation>
    <scope>NUCLEOTIDE SEQUENCE [LARGE SCALE GENOMIC DNA]</scope>
    <source>
        <strain evidence="2 3">NPDC058428</strain>
    </source>
</reference>
<sequence length="239" mass="27214">MNGTSAFVSFRCRDGECVEDQAWRSVPLDRLAEAAPWRTFRSYRGQQHFSGAYWSATLRDHVIYESRLELARLLFADFDPSVWGIVAQPFLMKVEVDSKVRRHVPDFLLMTRDGPKVVDVKPFHRLSEPTVGFTFGWARQLVEARGWPYEVWSEPPQARLENIRFLAGYRRPWLFRTDLLEAVLGAGLDGVPLGEASSLFSAHERPQVQAAVHHLLWTGHLVTDLDGALHPSHVLRVAA</sequence>
<comment type="caution">
    <text evidence="2">The sequence shown here is derived from an EMBL/GenBank/DDBJ whole genome shotgun (WGS) entry which is preliminary data.</text>
</comment>
<dbReference type="EMBL" id="JBHXKZ010000001">
    <property type="protein sequence ID" value="MFD4821358.1"/>
    <property type="molecule type" value="Genomic_DNA"/>
</dbReference>
<keyword evidence="3" id="KW-1185">Reference proteome</keyword>
<accession>A0ABW6ESS5</accession>
<organism evidence="2 3">
    <name type="scientific">Streptomyces rubiginosohelvolus</name>
    <dbReference type="NCBI Taxonomy" id="67362"/>
    <lineage>
        <taxon>Bacteria</taxon>
        <taxon>Bacillati</taxon>
        <taxon>Actinomycetota</taxon>
        <taxon>Actinomycetes</taxon>
        <taxon>Kitasatosporales</taxon>
        <taxon>Streptomycetaceae</taxon>
        <taxon>Streptomyces</taxon>
    </lineage>
</organism>
<protein>
    <submittedName>
        <fullName evidence="2">TnsA-like heteromeric transposase endonuclease subunit</fullName>
    </submittedName>
</protein>
<evidence type="ECO:0000259" key="1">
    <source>
        <dbReference type="Pfam" id="PF08722"/>
    </source>
</evidence>
<evidence type="ECO:0000313" key="3">
    <source>
        <dbReference type="Proteomes" id="UP001598352"/>
    </source>
</evidence>
<dbReference type="Pfam" id="PF08722">
    <property type="entry name" value="Tn7_TnsA-like_N"/>
    <property type="match status" value="1"/>
</dbReference>
<dbReference type="NCBIfam" id="NF033179">
    <property type="entry name" value="TnsA_like_Actin"/>
    <property type="match status" value="1"/>
</dbReference>
<feature type="domain" description="TnsA endonuclease N-terminal" evidence="1">
    <location>
        <begin position="79"/>
        <end position="154"/>
    </location>
</feature>
<gene>
    <name evidence="2" type="ORF">ACFWOQ_02165</name>
</gene>
<proteinExistence type="predicted"/>
<dbReference type="RefSeq" id="WP_382762040.1">
    <property type="nucleotide sequence ID" value="NZ_JBHXKZ010000001.1"/>
</dbReference>
<dbReference type="Proteomes" id="UP001598352">
    <property type="component" value="Unassembled WGS sequence"/>
</dbReference>